<proteinExistence type="predicted"/>
<protein>
    <submittedName>
        <fullName evidence="1">Uncharacterized protein</fullName>
    </submittedName>
</protein>
<dbReference type="HOGENOM" id="CLU_1678008_0_0_1"/>
<evidence type="ECO:0000313" key="1">
    <source>
        <dbReference type="EMBL" id="KDR73064.1"/>
    </source>
</evidence>
<dbReference type="EMBL" id="KL142387">
    <property type="protein sequence ID" value="KDR73064.1"/>
    <property type="molecule type" value="Genomic_DNA"/>
</dbReference>
<reference evidence="2" key="1">
    <citation type="journal article" date="2014" name="Proc. Natl. Acad. Sci. U.S.A.">
        <title>Extensive sampling of basidiomycete genomes demonstrates inadequacy of the white-rot/brown-rot paradigm for wood decay fungi.</title>
        <authorList>
            <person name="Riley R."/>
            <person name="Salamov A.A."/>
            <person name="Brown D.W."/>
            <person name="Nagy L.G."/>
            <person name="Floudas D."/>
            <person name="Held B.W."/>
            <person name="Levasseur A."/>
            <person name="Lombard V."/>
            <person name="Morin E."/>
            <person name="Otillar R."/>
            <person name="Lindquist E.A."/>
            <person name="Sun H."/>
            <person name="LaButti K.M."/>
            <person name="Schmutz J."/>
            <person name="Jabbour D."/>
            <person name="Luo H."/>
            <person name="Baker S.E."/>
            <person name="Pisabarro A.G."/>
            <person name="Walton J.D."/>
            <person name="Blanchette R.A."/>
            <person name="Henrissat B."/>
            <person name="Martin F."/>
            <person name="Cullen D."/>
            <person name="Hibbett D.S."/>
            <person name="Grigoriev I.V."/>
        </authorList>
    </citation>
    <scope>NUCLEOTIDE SEQUENCE [LARGE SCALE GENOMIC DNA]</scope>
    <source>
        <strain evidence="2">CBS 339.88</strain>
    </source>
</reference>
<accession>A0A067SZF9</accession>
<sequence>MIRQNVTRTRRRFDHYVCGDSFIQIVTYPPLVRHLGNKTGIVKTRILTCLCKRQLRPAPNYSHKISYRAPQQPQLESFYFRINSWHYNPRALPKANRYICGCTRTPVGWRYEVIGCGSLIDAAHLPVIAKLWHHVMVMNHPLSRGHSPSHFSKSHGC</sequence>
<dbReference type="AlphaFoldDB" id="A0A067SZF9"/>
<dbReference type="Proteomes" id="UP000027222">
    <property type="component" value="Unassembled WGS sequence"/>
</dbReference>
<keyword evidence="2" id="KW-1185">Reference proteome</keyword>
<organism evidence="1 2">
    <name type="scientific">Galerina marginata (strain CBS 339.88)</name>
    <dbReference type="NCBI Taxonomy" id="685588"/>
    <lineage>
        <taxon>Eukaryota</taxon>
        <taxon>Fungi</taxon>
        <taxon>Dikarya</taxon>
        <taxon>Basidiomycota</taxon>
        <taxon>Agaricomycotina</taxon>
        <taxon>Agaricomycetes</taxon>
        <taxon>Agaricomycetidae</taxon>
        <taxon>Agaricales</taxon>
        <taxon>Agaricineae</taxon>
        <taxon>Strophariaceae</taxon>
        <taxon>Galerina</taxon>
    </lineage>
</organism>
<gene>
    <name evidence="1" type="ORF">GALMADRAFT_747111</name>
</gene>
<name>A0A067SZF9_GALM3</name>
<evidence type="ECO:0000313" key="2">
    <source>
        <dbReference type="Proteomes" id="UP000027222"/>
    </source>
</evidence>